<dbReference type="AlphaFoldDB" id="A0A6C0RD53"/>
<accession>A0A6C0RD53</accession>
<evidence type="ECO:0000313" key="3">
    <source>
        <dbReference type="Proteomes" id="UP000474630"/>
    </source>
</evidence>
<keyword evidence="1" id="KW-0732">Signal</keyword>
<sequence>MIRLLALVICILFSFQNSVAQKLKKKSETNGLRKEIYHIDKKTKFKNGLAYIIRTDIKDTISIGNYKNSRRVGKWRFNDGEKGEPYIIYNYDNDSLLFWNTEHFADTFLINAEWFRSKKG</sequence>
<organism evidence="2 3">
    <name type="scientific">Draconibacterium halophilum</name>
    <dbReference type="NCBI Taxonomy" id="2706887"/>
    <lineage>
        <taxon>Bacteria</taxon>
        <taxon>Pseudomonadati</taxon>
        <taxon>Bacteroidota</taxon>
        <taxon>Bacteroidia</taxon>
        <taxon>Marinilabiliales</taxon>
        <taxon>Prolixibacteraceae</taxon>
        <taxon>Draconibacterium</taxon>
    </lineage>
</organism>
<keyword evidence="3" id="KW-1185">Reference proteome</keyword>
<evidence type="ECO:0000256" key="1">
    <source>
        <dbReference type="SAM" id="SignalP"/>
    </source>
</evidence>
<name>A0A6C0RD53_9BACT</name>
<evidence type="ECO:0008006" key="4">
    <source>
        <dbReference type="Google" id="ProtNLM"/>
    </source>
</evidence>
<feature type="chain" id="PRO_5025388475" description="Nicotinic acid mononucleotide adenyltransferase" evidence="1">
    <location>
        <begin position="21"/>
        <end position="120"/>
    </location>
</feature>
<dbReference type="RefSeq" id="WP_163345753.1">
    <property type="nucleotide sequence ID" value="NZ_CP048409.1"/>
</dbReference>
<proteinExistence type="predicted"/>
<gene>
    <name evidence="2" type="ORF">G0Q07_08870</name>
</gene>
<protein>
    <recommendedName>
        <fullName evidence="4">Nicotinic acid mononucleotide adenyltransferase</fullName>
    </recommendedName>
</protein>
<feature type="signal peptide" evidence="1">
    <location>
        <begin position="1"/>
        <end position="20"/>
    </location>
</feature>
<reference evidence="2 3" key="1">
    <citation type="submission" date="2020-02" db="EMBL/GenBank/DDBJ databases">
        <title>Genome sequencing for Draconibacterium sp. strain M1.</title>
        <authorList>
            <person name="Park S.-J."/>
        </authorList>
    </citation>
    <scope>NUCLEOTIDE SEQUENCE [LARGE SCALE GENOMIC DNA]</scope>
    <source>
        <strain evidence="2 3">M1</strain>
    </source>
</reference>
<dbReference type="KEGG" id="drc:G0Q07_08870"/>
<dbReference type="Proteomes" id="UP000474630">
    <property type="component" value="Chromosome"/>
</dbReference>
<evidence type="ECO:0000313" key="2">
    <source>
        <dbReference type="EMBL" id="QIA07832.1"/>
    </source>
</evidence>
<dbReference type="EMBL" id="CP048409">
    <property type="protein sequence ID" value="QIA07832.1"/>
    <property type="molecule type" value="Genomic_DNA"/>
</dbReference>